<feature type="transmembrane region" description="Helical" evidence="1">
    <location>
        <begin position="73"/>
        <end position="100"/>
    </location>
</feature>
<proteinExistence type="predicted"/>
<sequence length="113" mass="12376">MRMSGGVIICLLIVIMDVVAGILGIEAEIAQNKVLLLLLHFSIYLIYDCRKILLQGKHLRVFFVECKEPVHEAYKLGLAAAGLLALAHAVANVLGGCMWIRSRSFNKKMAAAP</sequence>
<gene>
    <name evidence="3" type="primary">LOC120106267</name>
</gene>
<protein>
    <submittedName>
        <fullName evidence="3">Uncharacterized protein LOC120106267</fullName>
    </submittedName>
</protein>
<dbReference type="GeneID" id="120106267"/>
<dbReference type="InterPro" id="IPR052222">
    <property type="entry name" value="DESIGUAL"/>
</dbReference>
<dbReference type="AlphaFoldDB" id="A0A8B8ZLT7"/>
<dbReference type="Proteomes" id="UP000228380">
    <property type="component" value="Unplaced"/>
</dbReference>
<keyword evidence="1" id="KW-0812">Transmembrane</keyword>
<dbReference type="PANTHER" id="PTHR31769">
    <property type="entry name" value="OS07G0462200 PROTEIN-RELATED"/>
    <property type="match status" value="1"/>
</dbReference>
<accession>A0A8B8ZLT7</accession>
<keyword evidence="1" id="KW-1133">Transmembrane helix</keyword>
<evidence type="ECO:0000313" key="2">
    <source>
        <dbReference type="Proteomes" id="UP000228380"/>
    </source>
</evidence>
<evidence type="ECO:0000256" key="1">
    <source>
        <dbReference type="SAM" id="Phobius"/>
    </source>
</evidence>
<name>A0A8B8ZLT7_PHODC</name>
<evidence type="ECO:0000313" key="3">
    <source>
        <dbReference type="RefSeq" id="XP_038975171.1"/>
    </source>
</evidence>
<organism evidence="2 3">
    <name type="scientific">Phoenix dactylifera</name>
    <name type="common">Date palm</name>
    <dbReference type="NCBI Taxonomy" id="42345"/>
    <lineage>
        <taxon>Eukaryota</taxon>
        <taxon>Viridiplantae</taxon>
        <taxon>Streptophyta</taxon>
        <taxon>Embryophyta</taxon>
        <taxon>Tracheophyta</taxon>
        <taxon>Spermatophyta</taxon>
        <taxon>Magnoliopsida</taxon>
        <taxon>Liliopsida</taxon>
        <taxon>Arecaceae</taxon>
        <taxon>Coryphoideae</taxon>
        <taxon>Phoeniceae</taxon>
        <taxon>Phoenix</taxon>
    </lineage>
</organism>
<dbReference type="KEGG" id="pda:120106267"/>
<dbReference type="RefSeq" id="XP_038975171.1">
    <property type="nucleotide sequence ID" value="XM_039119243.1"/>
</dbReference>
<keyword evidence="2" id="KW-1185">Reference proteome</keyword>
<feature type="transmembrane region" description="Helical" evidence="1">
    <location>
        <begin position="6"/>
        <end position="25"/>
    </location>
</feature>
<reference evidence="3" key="1">
    <citation type="submission" date="2025-08" db="UniProtKB">
        <authorList>
            <consortium name="RefSeq"/>
        </authorList>
    </citation>
    <scope>IDENTIFICATION</scope>
    <source>
        <tissue evidence="3">Young leaves</tissue>
    </source>
</reference>
<keyword evidence="1" id="KW-0472">Membrane</keyword>
<dbReference type="OrthoDB" id="1726659at2759"/>